<dbReference type="InterPro" id="IPR016024">
    <property type="entry name" value="ARM-type_fold"/>
</dbReference>
<evidence type="ECO:0000313" key="3">
    <source>
        <dbReference type="EMBL" id="GAX22529.1"/>
    </source>
</evidence>
<reference evidence="3 4" key="1">
    <citation type="journal article" date="2015" name="Plant Cell">
        <title>Oil accumulation by the oleaginous diatom Fistulifera solaris as revealed by the genome and transcriptome.</title>
        <authorList>
            <person name="Tanaka T."/>
            <person name="Maeda Y."/>
            <person name="Veluchamy A."/>
            <person name="Tanaka M."/>
            <person name="Abida H."/>
            <person name="Marechal E."/>
            <person name="Bowler C."/>
            <person name="Muto M."/>
            <person name="Sunaga Y."/>
            <person name="Tanaka M."/>
            <person name="Yoshino T."/>
            <person name="Taniguchi T."/>
            <person name="Fukuda Y."/>
            <person name="Nemoto M."/>
            <person name="Matsumoto M."/>
            <person name="Wong P.S."/>
            <person name="Aburatani S."/>
            <person name="Fujibuchi W."/>
        </authorList>
    </citation>
    <scope>NUCLEOTIDE SEQUENCE [LARGE SCALE GENOMIC DNA]</scope>
    <source>
        <strain evidence="3 4">JPCC DA0580</strain>
    </source>
</reference>
<dbReference type="AlphaFoldDB" id="A0A1Z5K8F1"/>
<dbReference type="PROSITE" id="PS50077">
    <property type="entry name" value="HEAT_REPEAT"/>
    <property type="match status" value="1"/>
</dbReference>
<dbReference type="GO" id="GO:0005829">
    <property type="term" value="C:cytosol"/>
    <property type="evidence" value="ECO:0007669"/>
    <property type="project" value="TreeGrafter"/>
</dbReference>
<protein>
    <recommendedName>
        <fullName evidence="5">Serine/threonine-protein phosphatase 2A regulatory subunit A</fullName>
    </recommendedName>
</protein>
<dbReference type="InterPro" id="IPR021133">
    <property type="entry name" value="HEAT_type_2"/>
</dbReference>
<evidence type="ECO:0000313" key="4">
    <source>
        <dbReference type="Proteomes" id="UP000198406"/>
    </source>
</evidence>
<dbReference type="GO" id="GO:0000159">
    <property type="term" value="C:protein phosphatase type 2A complex"/>
    <property type="evidence" value="ECO:0007669"/>
    <property type="project" value="TreeGrafter"/>
</dbReference>
<accession>A0A1Z5K8F1</accession>
<dbReference type="Pfam" id="PF02985">
    <property type="entry name" value="HEAT"/>
    <property type="match status" value="1"/>
</dbReference>
<dbReference type="InterPro" id="IPR051023">
    <property type="entry name" value="PP2A_Regulatory_Subunit_A"/>
</dbReference>
<dbReference type="EMBL" id="BDSP01000184">
    <property type="protein sequence ID" value="GAX22529.1"/>
    <property type="molecule type" value="Genomic_DNA"/>
</dbReference>
<dbReference type="GO" id="GO:0005634">
    <property type="term" value="C:nucleus"/>
    <property type="evidence" value="ECO:0007669"/>
    <property type="project" value="TreeGrafter"/>
</dbReference>
<dbReference type="InterPro" id="IPR000357">
    <property type="entry name" value="HEAT"/>
</dbReference>
<dbReference type="InterPro" id="IPR011989">
    <property type="entry name" value="ARM-like"/>
</dbReference>
<keyword evidence="1" id="KW-0677">Repeat</keyword>
<name>A0A1Z5K8F1_FISSO</name>
<feature type="repeat" description="HEAT" evidence="2">
    <location>
        <begin position="189"/>
        <end position="225"/>
    </location>
</feature>
<keyword evidence="4" id="KW-1185">Reference proteome</keyword>
<dbReference type="SUPFAM" id="SSF48371">
    <property type="entry name" value="ARM repeat"/>
    <property type="match status" value="1"/>
</dbReference>
<dbReference type="Proteomes" id="UP000198406">
    <property type="component" value="Unassembled WGS sequence"/>
</dbReference>
<evidence type="ECO:0008006" key="5">
    <source>
        <dbReference type="Google" id="ProtNLM"/>
    </source>
</evidence>
<sequence length="617" mass="67731">MTSTPMSTLPMPSIQLARSLQVDVTDLATMTPFDLFKSQVDSGSTEAAVDSMKRLSVVAIAMGEEKASTELLPYLTQLVMQNPPPVDEILLIMGQHLIGVSNFLSDPMYVKDFLPMLERLASLEETVVRDQAVAVMVHLAKRKVDPAPWIGLLKRLASADWFTAKVSAAGIVASILSLLDDNSSHQTELLTTFKELCQDETPMVRRAAAKHLGHVIREAGWTHREFGGTVLPALCRDEQDSVRLLAVSSLANVGDAFCEHPQWTIQNWLPIVKDGSTDMSWNVRNNLAKCFSEVVSSLGISGERRFNAEQSLVMTCFVTLLSDAESEVRAAAVTHLARMIAWGGQAHFQTHLQHLLPTLADDVVMDVRSKCALALMDAAHGGTLEDDIILQSFGPLLESFLSDEFHEVQLQVLTNLHKISRLLPGLTGVVGALLQMSKATNWRVREAIARLLPHLAEARGLDFFSTVLFESAWQVLLMDNVASVRQAVVRGMGLLVRVAGQDWIVSTLLPRTTGIYNQYSNSYLVRSTILQIHVEIAVEAKSGPAWHEAVVQVSRGLTDKVPNVRMVAARGMGRIVVDGDEDFVQNEIIPSLKKCVEGETDEDCRNACTNALEAIAI</sequence>
<proteinExistence type="predicted"/>
<gene>
    <name evidence="3" type="ORF">FisN_14Hh151</name>
</gene>
<evidence type="ECO:0000256" key="2">
    <source>
        <dbReference type="PROSITE-ProRule" id="PRU00103"/>
    </source>
</evidence>
<dbReference type="PANTHER" id="PTHR10648:SF4">
    <property type="entry name" value="PROTEIN PHOSPHATASE 2 (FORMERLY 2A), REGULATORY SUBUNIT A, BETA ISOFORM-RELATED"/>
    <property type="match status" value="1"/>
</dbReference>
<comment type="caution">
    <text evidence="3">The sequence shown here is derived from an EMBL/GenBank/DDBJ whole genome shotgun (WGS) entry which is preliminary data.</text>
</comment>
<organism evidence="3 4">
    <name type="scientific">Fistulifera solaris</name>
    <name type="common">Oleaginous diatom</name>
    <dbReference type="NCBI Taxonomy" id="1519565"/>
    <lineage>
        <taxon>Eukaryota</taxon>
        <taxon>Sar</taxon>
        <taxon>Stramenopiles</taxon>
        <taxon>Ochrophyta</taxon>
        <taxon>Bacillariophyta</taxon>
        <taxon>Bacillariophyceae</taxon>
        <taxon>Bacillariophycidae</taxon>
        <taxon>Naviculales</taxon>
        <taxon>Naviculaceae</taxon>
        <taxon>Fistulifera</taxon>
    </lineage>
</organism>
<dbReference type="OrthoDB" id="340346at2759"/>
<evidence type="ECO:0000256" key="1">
    <source>
        <dbReference type="ARBA" id="ARBA00022737"/>
    </source>
</evidence>
<dbReference type="PANTHER" id="PTHR10648">
    <property type="entry name" value="SERINE/THREONINE-PROTEIN PHOSPHATASE PP2A 65 KDA REGULATORY SUBUNIT"/>
    <property type="match status" value="1"/>
</dbReference>
<dbReference type="InParanoid" id="A0A1Z5K8F1"/>
<dbReference type="Gene3D" id="1.25.10.10">
    <property type="entry name" value="Leucine-rich Repeat Variant"/>
    <property type="match status" value="1"/>
</dbReference>
<dbReference type="GO" id="GO:0019888">
    <property type="term" value="F:protein phosphatase regulator activity"/>
    <property type="evidence" value="ECO:0007669"/>
    <property type="project" value="TreeGrafter"/>
</dbReference>